<comment type="caution">
    <text evidence="5">The sequence shown here is derived from an EMBL/GenBank/DDBJ whole genome shotgun (WGS) entry which is preliminary data.</text>
</comment>
<keyword evidence="1" id="KW-0227">DNA damage</keyword>
<evidence type="ECO:0000313" key="5">
    <source>
        <dbReference type="EMBL" id="KZX13494.1"/>
    </source>
</evidence>
<feature type="domain" description="Archaeal Nre C-terminal" evidence="4">
    <location>
        <begin position="277"/>
        <end position="386"/>
    </location>
</feature>
<comment type="similarity">
    <text evidence="1">Belongs to the Nre family.</text>
</comment>
<dbReference type="Proteomes" id="UP000077066">
    <property type="component" value="Unassembled WGS sequence"/>
</dbReference>
<keyword evidence="6" id="KW-1185">Reference proteome</keyword>
<accession>A0A166BKP2</accession>
<dbReference type="AlphaFoldDB" id="A0A166BKP2"/>
<dbReference type="InterPro" id="IPR006979">
    <property type="entry name" value="Nre_C"/>
</dbReference>
<comment type="caution">
    <text evidence="1">Lacks conserved residue(s) required for the propagation of feature annotation.</text>
</comment>
<organism evidence="5 6">
    <name type="scientific">Methanobrevibacter filiformis</name>
    <dbReference type="NCBI Taxonomy" id="55758"/>
    <lineage>
        <taxon>Archaea</taxon>
        <taxon>Methanobacteriati</taxon>
        <taxon>Methanobacteriota</taxon>
        <taxon>Methanomada group</taxon>
        <taxon>Methanobacteria</taxon>
        <taxon>Methanobacteriales</taxon>
        <taxon>Methanobacteriaceae</taxon>
        <taxon>Methanobrevibacter</taxon>
    </lineage>
</organism>
<reference evidence="5 6" key="1">
    <citation type="submission" date="2016-04" db="EMBL/GenBank/DDBJ databases">
        <title>Genome sequence of Methanobrevibacter filiformis DSM 11501.</title>
        <authorList>
            <person name="Poehlein A."/>
            <person name="Seedorf H."/>
            <person name="Daniel R."/>
        </authorList>
    </citation>
    <scope>NUCLEOTIDE SEQUENCE [LARGE SCALE GENOMIC DNA]</scope>
    <source>
        <strain evidence="5 6">DSM 11501</strain>
    </source>
</reference>
<dbReference type="HAMAP" id="MF_02096">
    <property type="entry name" value="Nre"/>
    <property type="match status" value="1"/>
</dbReference>
<dbReference type="GO" id="GO:0006281">
    <property type="term" value="P:DNA repair"/>
    <property type="evidence" value="ECO:0007669"/>
    <property type="project" value="UniProtKB-UniRule"/>
</dbReference>
<name>A0A166BKP2_9EURY</name>
<proteinExistence type="inferred from homology"/>
<protein>
    <recommendedName>
        <fullName evidence="1">DNA repair protein</fullName>
    </recommendedName>
</protein>
<evidence type="ECO:0000256" key="1">
    <source>
        <dbReference type="HAMAP-Rule" id="MF_02096"/>
    </source>
</evidence>
<evidence type="ECO:0000313" key="6">
    <source>
        <dbReference type="Proteomes" id="UP000077066"/>
    </source>
</evidence>
<dbReference type="Pfam" id="PF04894">
    <property type="entry name" value="Nre_N"/>
    <property type="match status" value="1"/>
</dbReference>
<gene>
    <name evidence="5" type="ORF">MBFIL_10160</name>
</gene>
<feature type="region of interest" description="Disordered" evidence="2">
    <location>
        <begin position="117"/>
        <end position="136"/>
    </location>
</feature>
<feature type="domain" description="Archaeal Nre N-terminal" evidence="3">
    <location>
        <begin position="8"/>
        <end position="262"/>
    </location>
</feature>
<dbReference type="PANTHER" id="PTHR38136">
    <property type="entry name" value="DNA REPAIR PROTEIN"/>
    <property type="match status" value="1"/>
</dbReference>
<dbReference type="InterPro" id="IPR033167">
    <property type="entry name" value="Nre"/>
</dbReference>
<evidence type="ECO:0000259" key="3">
    <source>
        <dbReference type="Pfam" id="PF04894"/>
    </source>
</evidence>
<evidence type="ECO:0000259" key="4">
    <source>
        <dbReference type="Pfam" id="PF04895"/>
    </source>
</evidence>
<dbReference type="PANTHER" id="PTHR38136:SF2">
    <property type="entry name" value="DNA REPAIR PROTEIN"/>
    <property type="match status" value="1"/>
</dbReference>
<sequence length="394" mass="45306">MIESKNAYLKKLTDKIQMKSVKVGKDLDGSTPPSVFIGRWSYPKVYAGPMMVPEHGDTYIMDSPESWIGENKTQEDIIKYRLNLVRGKQLIGIKDLENPFIEKLQDISLASKSIDSEASFGKNPRGRSLTEDSTPHGPSAVIKKFDIDAVRWDKQLEKSFYDTDLKATGAVMNLHDKDVAFSAIQKAFSVGAFGLKENRKLVPTRWSITACDSSIANTLLKEVRHYPILDSYRVYEFESLKNYYGVILLPIEWQYEWMEAFIQILGKEEMIFSDYETNTDKKEYSKVGGCFYTCKMAVLDHLNKEKRQAGAIVLREAYEGYVPLGVFNVRENVKYALEGKYKEFEDLKESLKYLGTKLKIPINKYVKQGDLLKELLQSRQTTLDNFFKKPEKYQ</sequence>
<dbReference type="STRING" id="55758.MBFIL_10160"/>
<dbReference type="InterPro" id="IPR006978">
    <property type="entry name" value="Nre_N"/>
</dbReference>
<dbReference type="PATRIC" id="fig|55758.3.peg.1165"/>
<dbReference type="EMBL" id="LWMT01000203">
    <property type="protein sequence ID" value="KZX13494.1"/>
    <property type="molecule type" value="Genomic_DNA"/>
</dbReference>
<comment type="function">
    <text evidence="1">Involved in DNA damage repair.</text>
</comment>
<keyword evidence="1" id="KW-0234">DNA repair</keyword>
<dbReference type="OrthoDB" id="6609at2157"/>
<evidence type="ECO:0000256" key="2">
    <source>
        <dbReference type="SAM" id="MobiDB-lite"/>
    </source>
</evidence>
<dbReference type="RefSeq" id="WP_066972141.1">
    <property type="nucleotide sequence ID" value="NZ_LWMT01000203.1"/>
</dbReference>
<dbReference type="Pfam" id="PF04895">
    <property type="entry name" value="Nre_C"/>
    <property type="match status" value="1"/>
</dbReference>